<organism evidence="1">
    <name type="scientific">marine sediment metagenome</name>
    <dbReference type="NCBI Taxonomy" id="412755"/>
    <lineage>
        <taxon>unclassified sequences</taxon>
        <taxon>metagenomes</taxon>
        <taxon>ecological metagenomes</taxon>
    </lineage>
</organism>
<dbReference type="NCBIfam" id="TIGR03831">
    <property type="entry name" value="YgiT_finger"/>
    <property type="match status" value="1"/>
</dbReference>
<accession>A0A0F8ZC22</accession>
<protein>
    <recommendedName>
        <fullName evidence="2">YgiT-type zinc finger domain-containing protein</fullName>
    </recommendedName>
</protein>
<dbReference type="EMBL" id="LAZR01064389">
    <property type="protein sequence ID" value="KKK57621.1"/>
    <property type="molecule type" value="Genomic_DNA"/>
</dbReference>
<evidence type="ECO:0008006" key="2">
    <source>
        <dbReference type="Google" id="ProtNLM"/>
    </source>
</evidence>
<comment type="caution">
    <text evidence="1">The sequence shown here is derived from an EMBL/GenBank/DDBJ whole genome shotgun (WGS) entry which is preliminary data.</text>
</comment>
<evidence type="ECO:0000313" key="1">
    <source>
        <dbReference type="EMBL" id="KKK57621.1"/>
    </source>
</evidence>
<name>A0A0F8ZC22_9ZZZZ</name>
<gene>
    <name evidence="1" type="ORF">LCGC14_3052650</name>
</gene>
<proteinExistence type="predicted"/>
<dbReference type="InterPro" id="IPR022453">
    <property type="entry name" value="Znf_MqsA-type"/>
</dbReference>
<dbReference type="AlphaFoldDB" id="A0A0F8ZC22"/>
<sequence length="82" mass="9225">MRGHEYKSGQEDVEIGGEMDITCPYCEEHTKAKMVSKYESYSAHGQVVVEAEVVVCSKCDNEIFDEELDGVTIDKVYQGTKQ</sequence>
<reference evidence="1" key="1">
    <citation type="journal article" date="2015" name="Nature">
        <title>Complex archaea that bridge the gap between prokaryotes and eukaryotes.</title>
        <authorList>
            <person name="Spang A."/>
            <person name="Saw J.H."/>
            <person name="Jorgensen S.L."/>
            <person name="Zaremba-Niedzwiedzka K."/>
            <person name="Martijn J."/>
            <person name="Lind A.E."/>
            <person name="van Eijk R."/>
            <person name="Schleper C."/>
            <person name="Guy L."/>
            <person name="Ettema T.J."/>
        </authorList>
    </citation>
    <scope>NUCLEOTIDE SEQUENCE</scope>
</reference>